<reference evidence="2 5" key="3">
    <citation type="submission" date="2023-07" db="EMBL/GenBank/DDBJ databases">
        <title>Genome content predicts the carbon catabolic preferences of heterotrophic bacteria.</title>
        <authorList>
            <person name="Gralka M."/>
        </authorList>
    </citation>
    <scope>NUCLEOTIDE SEQUENCE [LARGE SCALE GENOMIC DNA]</scope>
    <source>
        <strain evidence="2 5">4G03</strain>
    </source>
</reference>
<dbReference type="Proteomes" id="UP001242342">
    <property type="component" value="Unassembled WGS sequence"/>
</dbReference>
<dbReference type="AlphaFoldDB" id="A0A2G1BU02"/>
<accession>A0A2G1BU02</accession>
<evidence type="ECO:0000259" key="1">
    <source>
        <dbReference type="Pfam" id="PF08818"/>
    </source>
</evidence>
<comment type="caution">
    <text evidence="3">The sequence shown here is derived from an EMBL/GenBank/DDBJ whole genome shotgun (WGS) entry which is preliminary data.</text>
</comment>
<evidence type="ECO:0000313" key="4">
    <source>
        <dbReference type="Proteomes" id="UP000222163"/>
    </source>
</evidence>
<evidence type="ECO:0000313" key="3">
    <source>
        <dbReference type="EMBL" id="PHN97532.1"/>
    </source>
</evidence>
<dbReference type="Gene3D" id="3.90.1150.200">
    <property type="match status" value="1"/>
</dbReference>
<dbReference type="RefSeq" id="WP_099215267.1">
    <property type="nucleotide sequence ID" value="NZ_JAUYVU010000008.1"/>
</dbReference>
<organism evidence="3 4">
    <name type="scientific">Tenacibaculum discolor</name>
    <dbReference type="NCBI Taxonomy" id="361581"/>
    <lineage>
        <taxon>Bacteria</taxon>
        <taxon>Pseudomonadati</taxon>
        <taxon>Bacteroidota</taxon>
        <taxon>Flavobacteriia</taxon>
        <taxon>Flavobacteriales</taxon>
        <taxon>Flavobacteriaceae</taxon>
        <taxon>Tenacibaculum</taxon>
    </lineage>
</organism>
<name>A0A2G1BU02_9FLAO</name>
<dbReference type="Pfam" id="PF08818">
    <property type="entry name" value="DUF1801"/>
    <property type="match status" value="1"/>
</dbReference>
<dbReference type="EMBL" id="PDUU01000006">
    <property type="protein sequence ID" value="PHN97532.1"/>
    <property type="molecule type" value="Genomic_DNA"/>
</dbReference>
<proteinExistence type="predicted"/>
<reference evidence="3 4" key="1">
    <citation type="journal article" date="2016" name="Nat. Commun.">
        <title>Microbial interactions lead to rapid micro-scale successions on model marine particles.</title>
        <authorList>
            <person name="Datta M.S."/>
            <person name="Sliwerska E."/>
            <person name="Gore J."/>
            <person name="Polz M.F."/>
            <person name="Cordero O.X."/>
        </authorList>
    </citation>
    <scope>NUCLEOTIDE SEQUENCE [LARGE SCALE GENOMIC DNA]</scope>
    <source>
        <strain evidence="3 4">4G03</strain>
    </source>
</reference>
<gene>
    <name evidence="3" type="ORF">CSC81_08065</name>
    <name evidence="2" type="ORF">Q8W23_11270</name>
</gene>
<dbReference type="SUPFAM" id="SSF159888">
    <property type="entry name" value="YdhG-like"/>
    <property type="match status" value="1"/>
</dbReference>
<evidence type="ECO:0000313" key="5">
    <source>
        <dbReference type="Proteomes" id="UP001242342"/>
    </source>
</evidence>
<protein>
    <submittedName>
        <fullName evidence="3">2-dehydro-3-deoxyphosphooctonate aldolase</fullName>
    </submittedName>
    <submittedName>
        <fullName evidence="2">DUF1801 domain-containing protein</fullName>
    </submittedName>
</protein>
<dbReference type="EMBL" id="JAUYVU010000008">
    <property type="protein sequence ID" value="MDP2542056.1"/>
    <property type="molecule type" value="Genomic_DNA"/>
</dbReference>
<feature type="domain" description="YdhG-like" evidence="1">
    <location>
        <begin position="16"/>
        <end position="110"/>
    </location>
</feature>
<reference evidence="3" key="2">
    <citation type="submission" date="2017-10" db="EMBL/GenBank/DDBJ databases">
        <authorList>
            <person name="Enke T.N."/>
            <person name="Cordero O.X."/>
        </authorList>
    </citation>
    <scope>NUCLEOTIDE SEQUENCE</scope>
    <source>
        <strain evidence="3">4G03</strain>
    </source>
</reference>
<dbReference type="InterPro" id="IPR014922">
    <property type="entry name" value="YdhG-like"/>
</dbReference>
<evidence type="ECO:0000313" key="2">
    <source>
        <dbReference type="EMBL" id="MDP2542056.1"/>
    </source>
</evidence>
<keyword evidence="5" id="KW-1185">Reference proteome</keyword>
<sequence>MKPAEEYILKQPEPFKSILLHLQVLIESNFQDLELKYKWKIPVYYINGKQLCYMNASHKKGFVDVGFWAKGILEDFDAFLVSEGRAVVKSLRYSTIEEINEEILLQVLEEVAKHNHKGFWRRN</sequence>
<dbReference type="Proteomes" id="UP000222163">
    <property type="component" value="Unassembled WGS sequence"/>
</dbReference>